<organism evidence="1 2">
    <name type="scientific">Elysia marginata</name>
    <dbReference type="NCBI Taxonomy" id="1093978"/>
    <lineage>
        <taxon>Eukaryota</taxon>
        <taxon>Metazoa</taxon>
        <taxon>Spiralia</taxon>
        <taxon>Lophotrochozoa</taxon>
        <taxon>Mollusca</taxon>
        <taxon>Gastropoda</taxon>
        <taxon>Heterobranchia</taxon>
        <taxon>Euthyneura</taxon>
        <taxon>Panpulmonata</taxon>
        <taxon>Sacoglossa</taxon>
        <taxon>Placobranchoidea</taxon>
        <taxon>Plakobranchidae</taxon>
        <taxon>Elysia</taxon>
    </lineage>
</organism>
<sequence>MARYDVPAMLDFITKETGENELSYVGYSQGTTIGFAALAQNPRLADKVKLFVALAPVGRVANITSAVRLLLPLTSKPVPPQYDLSLVKTPVAIFRGGQDALADAEDIRWLLPQLNVVRDVSVGYYNHMDFIAAPDAPDKIYRQLTELLLA</sequence>
<proteinExistence type="predicted"/>
<accession>A0AAV4G0M1</accession>
<dbReference type="EMBL" id="BMAT01011785">
    <property type="protein sequence ID" value="GFR78949.1"/>
    <property type="molecule type" value="Genomic_DNA"/>
</dbReference>
<reference evidence="1 2" key="1">
    <citation type="journal article" date="2021" name="Elife">
        <title>Chloroplast acquisition without the gene transfer in kleptoplastic sea slugs, Plakobranchus ocellatus.</title>
        <authorList>
            <person name="Maeda T."/>
            <person name="Takahashi S."/>
            <person name="Yoshida T."/>
            <person name="Shimamura S."/>
            <person name="Takaki Y."/>
            <person name="Nagai Y."/>
            <person name="Toyoda A."/>
            <person name="Suzuki Y."/>
            <person name="Arimoto A."/>
            <person name="Ishii H."/>
            <person name="Satoh N."/>
            <person name="Nishiyama T."/>
            <person name="Hasebe M."/>
            <person name="Maruyama T."/>
            <person name="Minagawa J."/>
            <person name="Obokata J."/>
            <person name="Shigenobu S."/>
        </authorList>
    </citation>
    <scope>NUCLEOTIDE SEQUENCE [LARGE SCALE GENOMIC DNA]</scope>
</reference>
<name>A0AAV4G0M1_9GAST</name>
<dbReference type="AlphaFoldDB" id="A0AAV4G0M1"/>
<evidence type="ECO:0000313" key="2">
    <source>
        <dbReference type="Proteomes" id="UP000762676"/>
    </source>
</evidence>
<gene>
    <name evidence="1" type="ORF">ElyMa_005862000</name>
</gene>
<dbReference type="Proteomes" id="UP000762676">
    <property type="component" value="Unassembled WGS sequence"/>
</dbReference>
<dbReference type="PANTHER" id="PTHR11005">
    <property type="entry name" value="LYSOSOMAL ACID LIPASE-RELATED"/>
    <property type="match status" value="1"/>
</dbReference>
<evidence type="ECO:0000313" key="1">
    <source>
        <dbReference type="EMBL" id="GFR78949.1"/>
    </source>
</evidence>
<dbReference type="InterPro" id="IPR029058">
    <property type="entry name" value="AB_hydrolase_fold"/>
</dbReference>
<dbReference type="Gene3D" id="3.40.50.1820">
    <property type="entry name" value="alpha/beta hydrolase"/>
    <property type="match status" value="2"/>
</dbReference>
<dbReference type="SUPFAM" id="SSF53474">
    <property type="entry name" value="alpha/beta-Hydrolases"/>
    <property type="match status" value="1"/>
</dbReference>
<protein>
    <submittedName>
        <fullName evidence="1">Gastric triacylglycerol lipase</fullName>
    </submittedName>
</protein>
<keyword evidence="2" id="KW-1185">Reference proteome</keyword>
<comment type="caution">
    <text evidence="1">The sequence shown here is derived from an EMBL/GenBank/DDBJ whole genome shotgun (WGS) entry which is preliminary data.</text>
</comment>